<protein>
    <submittedName>
        <fullName evidence="1">Uncharacterized protein</fullName>
    </submittedName>
</protein>
<dbReference type="AlphaFoldDB" id="A0A8I2C444"/>
<dbReference type="EMBL" id="JAFICZ010000001">
    <property type="protein sequence ID" value="MBP1294279.1"/>
    <property type="molecule type" value="Genomic_DNA"/>
</dbReference>
<evidence type="ECO:0000313" key="2">
    <source>
        <dbReference type="Proteomes" id="UP000673383"/>
    </source>
</evidence>
<reference evidence="1" key="1">
    <citation type="submission" date="2021-02" db="EMBL/GenBank/DDBJ databases">
        <title>Genomic Encyclopedia of Type Strains, Phase IV (KMG-V): Genome sequencing to study the core and pangenomes of soil and plant-associated prokaryotes.</title>
        <authorList>
            <person name="Whitman W."/>
        </authorList>
    </citation>
    <scope>NUCLEOTIDE SEQUENCE</scope>
    <source>
        <strain evidence="1">USDA 406</strain>
    </source>
</reference>
<gene>
    <name evidence="1" type="ORF">JOH49_004032</name>
</gene>
<evidence type="ECO:0000313" key="1">
    <source>
        <dbReference type="EMBL" id="MBP1294279.1"/>
    </source>
</evidence>
<organism evidence="1 2">
    <name type="scientific">Bradyrhizobium elkanii</name>
    <dbReference type="NCBI Taxonomy" id="29448"/>
    <lineage>
        <taxon>Bacteria</taxon>
        <taxon>Pseudomonadati</taxon>
        <taxon>Pseudomonadota</taxon>
        <taxon>Alphaproteobacteria</taxon>
        <taxon>Hyphomicrobiales</taxon>
        <taxon>Nitrobacteraceae</taxon>
        <taxon>Bradyrhizobium</taxon>
    </lineage>
</organism>
<sequence>MFSPVLKAKALDPQAFLNREPMRLNLAEIPVFRVELLRRQSGSIQRQAWAHESSGRCPKLSMKAGISNQAFRSNWLRSLSAIASIISQRSASRCGPSLMISAFHVSSCGMTEIAKFVGQSH</sequence>
<comment type="caution">
    <text evidence="1">The sequence shown here is derived from an EMBL/GenBank/DDBJ whole genome shotgun (WGS) entry which is preliminary data.</text>
</comment>
<dbReference type="RefSeq" id="WP_209944289.1">
    <property type="nucleotide sequence ID" value="NZ_JAFICZ010000001.1"/>
</dbReference>
<accession>A0A8I2C444</accession>
<name>A0A8I2C444_BRAEL</name>
<dbReference type="Proteomes" id="UP000673383">
    <property type="component" value="Unassembled WGS sequence"/>
</dbReference>
<proteinExistence type="predicted"/>